<reference evidence="9" key="1">
    <citation type="submission" date="2022-01" db="EMBL/GenBank/DDBJ databases">
        <authorList>
            <person name="King R."/>
        </authorList>
    </citation>
    <scope>NUCLEOTIDE SEQUENCE</scope>
</reference>
<dbReference type="FunFam" id="2.40.10.10:FF:000028">
    <property type="entry name" value="Serine protease easter"/>
    <property type="match status" value="1"/>
</dbReference>
<organism evidence="9 10">
    <name type="scientific">Nezara viridula</name>
    <name type="common">Southern green stink bug</name>
    <name type="synonym">Cimex viridulus</name>
    <dbReference type="NCBI Taxonomy" id="85310"/>
    <lineage>
        <taxon>Eukaryota</taxon>
        <taxon>Metazoa</taxon>
        <taxon>Ecdysozoa</taxon>
        <taxon>Arthropoda</taxon>
        <taxon>Hexapoda</taxon>
        <taxon>Insecta</taxon>
        <taxon>Pterygota</taxon>
        <taxon>Neoptera</taxon>
        <taxon>Paraneoptera</taxon>
        <taxon>Hemiptera</taxon>
        <taxon>Heteroptera</taxon>
        <taxon>Panheteroptera</taxon>
        <taxon>Pentatomomorpha</taxon>
        <taxon>Pentatomoidea</taxon>
        <taxon>Pentatomidae</taxon>
        <taxon>Pentatominae</taxon>
        <taxon>Nezara</taxon>
    </lineage>
</organism>
<dbReference type="InterPro" id="IPR009003">
    <property type="entry name" value="Peptidase_S1_PA"/>
</dbReference>
<evidence type="ECO:0000256" key="7">
    <source>
        <dbReference type="ARBA" id="ARBA00024195"/>
    </source>
</evidence>
<dbReference type="SUPFAM" id="SSF50494">
    <property type="entry name" value="Trypsin-like serine proteases"/>
    <property type="match status" value="1"/>
</dbReference>
<keyword evidence="6" id="KW-0325">Glycoprotein</keyword>
<sequence>MVGGWKCVDNEGSLTVWDGATQHTICNVLSHYHKESKQNLMYVQFRSGWFGIGQARCRAKSIKIDSLDLTNFLVEDSKEQGKDKQRFCGGAIITPYHVLTAAHCIYRLNEALGVVVGEHDFTRDDETNATQTIRVRHIIQHENYVHRNMVNDVAILVLAKKIDFNKLVGPVCMPSMKYDLLNKHLKVLGWGLTVDGGNFSDTLQQVDLTVIELKTCASKYENYIDLENPKQICTFGENKDSCQNFSMALEEGETPKLRWSDGVTRDSRDVLGVRSWMMVAQNRDDLRKLVVEIKTRHRIVAL</sequence>
<dbReference type="PROSITE" id="PS00134">
    <property type="entry name" value="TRYPSIN_HIS"/>
    <property type="match status" value="1"/>
</dbReference>
<dbReference type="EMBL" id="OV725083">
    <property type="protein sequence ID" value="CAH1407191.1"/>
    <property type="molecule type" value="Genomic_DNA"/>
</dbReference>
<dbReference type="Proteomes" id="UP001152798">
    <property type="component" value="Chromosome 7"/>
</dbReference>
<keyword evidence="3" id="KW-0378">Hydrolase</keyword>
<keyword evidence="10" id="KW-1185">Reference proteome</keyword>
<dbReference type="InterPro" id="IPR050430">
    <property type="entry name" value="Peptidase_S1"/>
</dbReference>
<evidence type="ECO:0000313" key="9">
    <source>
        <dbReference type="EMBL" id="CAH1407191.1"/>
    </source>
</evidence>
<keyword evidence="5" id="KW-1015">Disulfide bond</keyword>
<proteinExistence type="inferred from homology"/>
<accession>A0A9P0HS09</accession>
<dbReference type="GO" id="GO:0006508">
    <property type="term" value="P:proteolysis"/>
    <property type="evidence" value="ECO:0007669"/>
    <property type="project" value="UniProtKB-KW"/>
</dbReference>
<dbReference type="PRINTS" id="PR00722">
    <property type="entry name" value="CHYMOTRYPSIN"/>
</dbReference>
<evidence type="ECO:0000256" key="3">
    <source>
        <dbReference type="ARBA" id="ARBA00022801"/>
    </source>
</evidence>
<dbReference type="GO" id="GO:0004252">
    <property type="term" value="F:serine-type endopeptidase activity"/>
    <property type="evidence" value="ECO:0007669"/>
    <property type="project" value="InterPro"/>
</dbReference>
<keyword evidence="2" id="KW-0732">Signal</keyword>
<feature type="domain" description="Peptidase S1" evidence="8">
    <location>
        <begin position="1"/>
        <end position="302"/>
    </location>
</feature>
<evidence type="ECO:0000256" key="5">
    <source>
        <dbReference type="ARBA" id="ARBA00023157"/>
    </source>
</evidence>
<dbReference type="InterPro" id="IPR001314">
    <property type="entry name" value="Peptidase_S1A"/>
</dbReference>
<dbReference type="SMART" id="SM00020">
    <property type="entry name" value="Tryp_SPc"/>
    <property type="match status" value="1"/>
</dbReference>
<dbReference type="InterPro" id="IPR001254">
    <property type="entry name" value="Trypsin_dom"/>
</dbReference>
<evidence type="ECO:0000256" key="2">
    <source>
        <dbReference type="ARBA" id="ARBA00022729"/>
    </source>
</evidence>
<dbReference type="PROSITE" id="PS50240">
    <property type="entry name" value="TRYPSIN_DOM"/>
    <property type="match status" value="1"/>
</dbReference>
<evidence type="ECO:0000256" key="1">
    <source>
        <dbReference type="ARBA" id="ARBA00022670"/>
    </source>
</evidence>
<dbReference type="CDD" id="cd00190">
    <property type="entry name" value="Tryp_SPc"/>
    <property type="match status" value="1"/>
</dbReference>
<dbReference type="InterPro" id="IPR018114">
    <property type="entry name" value="TRYPSIN_HIS"/>
</dbReference>
<dbReference type="Pfam" id="PF00089">
    <property type="entry name" value="Trypsin"/>
    <property type="match status" value="1"/>
</dbReference>
<dbReference type="OrthoDB" id="6605387at2759"/>
<comment type="similarity">
    <text evidence="7">Belongs to the peptidase S1 family. CLIP subfamily.</text>
</comment>
<gene>
    <name evidence="9" type="ORF">NEZAVI_LOCUS14972</name>
</gene>
<dbReference type="PANTHER" id="PTHR24276">
    <property type="entry name" value="POLYSERASE-RELATED"/>
    <property type="match status" value="1"/>
</dbReference>
<evidence type="ECO:0000313" key="10">
    <source>
        <dbReference type="Proteomes" id="UP001152798"/>
    </source>
</evidence>
<keyword evidence="4" id="KW-0720">Serine protease</keyword>
<dbReference type="Gene3D" id="2.40.10.10">
    <property type="entry name" value="Trypsin-like serine proteases"/>
    <property type="match status" value="1"/>
</dbReference>
<dbReference type="AlphaFoldDB" id="A0A9P0HS09"/>
<dbReference type="PANTHER" id="PTHR24276:SF91">
    <property type="entry name" value="AT26814P-RELATED"/>
    <property type="match status" value="1"/>
</dbReference>
<evidence type="ECO:0000256" key="6">
    <source>
        <dbReference type="ARBA" id="ARBA00023180"/>
    </source>
</evidence>
<name>A0A9P0HS09_NEZVI</name>
<evidence type="ECO:0000259" key="8">
    <source>
        <dbReference type="PROSITE" id="PS50240"/>
    </source>
</evidence>
<keyword evidence="1" id="KW-0645">Protease</keyword>
<dbReference type="InterPro" id="IPR043504">
    <property type="entry name" value="Peptidase_S1_PA_chymotrypsin"/>
</dbReference>
<protein>
    <recommendedName>
        <fullName evidence="8">Peptidase S1 domain-containing protein</fullName>
    </recommendedName>
</protein>
<evidence type="ECO:0000256" key="4">
    <source>
        <dbReference type="ARBA" id="ARBA00022825"/>
    </source>
</evidence>